<dbReference type="InterPro" id="IPR051019">
    <property type="entry name" value="VLCFA-Steroid_DH"/>
</dbReference>
<dbReference type="InterPro" id="IPR036291">
    <property type="entry name" value="NAD(P)-bd_dom_sf"/>
</dbReference>
<keyword evidence="4" id="KW-1185">Reference proteome</keyword>
<dbReference type="PIRSF" id="PIRSF000126">
    <property type="entry name" value="11-beta-HSD1"/>
    <property type="match status" value="1"/>
</dbReference>
<name>A0AAE0WK50_9PEZI</name>
<dbReference type="GO" id="GO:0016491">
    <property type="term" value="F:oxidoreductase activity"/>
    <property type="evidence" value="ECO:0007669"/>
    <property type="project" value="UniProtKB-KW"/>
</dbReference>
<sequence>MSKLSSIFSDQLAKLNFPAISQQLVRDASDRPLLSTLAVLGSLWAARTAYSIWDFMWLHFLRRSQLDRYQGTQENPAWALVTGGSDGIGHGFAEELLSRGFNVVLHGRSQVKLEGVKNALLKEWPQREIRLVIIDAAKLDGLDDKLQSAAKSLQDINLKVLINNVGGDGGVAPLFTPLQEKPASDISKFLCVNSHFPTAITRVFLPQLIRNEPTLIMNIGSGVSEIAGPYISIYSGAKSYNKAWSRSMAAELKLQGYDIEVLCIMVGLVATNSTQDRKPGGAIASSRGMAASSLNAVGCGRYDIWAYWPHALQFAILLHLLPTKFVNNFGAKIVQKERDMEIARLKQS</sequence>
<dbReference type="PANTHER" id="PTHR43899">
    <property type="entry name" value="RH59310P"/>
    <property type="match status" value="1"/>
</dbReference>
<dbReference type="PANTHER" id="PTHR43899:SF13">
    <property type="entry name" value="RH59310P"/>
    <property type="match status" value="1"/>
</dbReference>
<evidence type="ECO:0000313" key="3">
    <source>
        <dbReference type="EMBL" id="KAK3673196.1"/>
    </source>
</evidence>
<dbReference type="InterPro" id="IPR002347">
    <property type="entry name" value="SDR_fam"/>
</dbReference>
<protein>
    <recommendedName>
        <fullName evidence="5">Very-long-chain 3-oxoacyl-CoA reductase</fullName>
    </recommendedName>
</protein>
<dbReference type="GO" id="GO:0005783">
    <property type="term" value="C:endoplasmic reticulum"/>
    <property type="evidence" value="ECO:0007669"/>
    <property type="project" value="TreeGrafter"/>
</dbReference>
<dbReference type="SUPFAM" id="SSF51735">
    <property type="entry name" value="NAD(P)-binding Rossmann-fold domains"/>
    <property type="match status" value="1"/>
</dbReference>
<proteinExistence type="inferred from homology"/>
<dbReference type="Gene3D" id="3.40.50.720">
    <property type="entry name" value="NAD(P)-binding Rossmann-like Domain"/>
    <property type="match status" value="1"/>
</dbReference>
<comment type="caution">
    <text evidence="3">The sequence shown here is derived from an EMBL/GenBank/DDBJ whole genome shotgun (WGS) entry which is preliminary data.</text>
</comment>
<comment type="similarity">
    <text evidence="1">Belongs to the short-chain dehydrogenases/reductases (SDR) family.</text>
</comment>
<keyword evidence="2" id="KW-0560">Oxidoreductase</keyword>
<evidence type="ECO:0000256" key="1">
    <source>
        <dbReference type="ARBA" id="ARBA00006484"/>
    </source>
</evidence>
<dbReference type="Pfam" id="PF00106">
    <property type="entry name" value="adh_short"/>
    <property type="match status" value="1"/>
</dbReference>
<gene>
    <name evidence="3" type="ORF">LTR78_007036</name>
</gene>
<dbReference type="EMBL" id="JAUTXT010000027">
    <property type="protein sequence ID" value="KAK3673196.1"/>
    <property type="molecule type" value="Genomic_DNA"/>
</dbReference>
<evidence type="ECO:0008006" key="5">
    <source>
        <dbReference type="Google" id="ProtNLM"/>
    </source>
</evidence>
<dbReference type="Proteomes" id="UP001274830">
    <property type="component" value="Unassembled WGS sequence"/>
</dbReference>
<dbReference type="PRINTS" id="PR00081">
    <property type="entry name" value="GDHRDH"/>
</dbReference>
<evidence type="ECO:0000313" key="4">
    <source>
        <dbReference type="Proteomes" id="UP001274830"/>
    </source>
</evidence>
<evidence type="ECO:0000256" key="2">
    <source>
        <dbReference type="ARBA" id="ARBA00023002"/>
    </source>
</evidence>
<reference evidence="3" key="1">
    <citation type="submission" date="2023-07" db="EMBL/GenBank/DDBJ databases">
        <title>Black Yeasts Isolated from many extreme environments.</title>
        <authorList>
            <person name="Coleine C."/>
            <person name="Stajich J.E."/>
            <person name="Selbmann L."/>
        </authorList>
    </citation>
    <scope>NUCLEOTIDE SEQUENCE</scope>
    <source>
        <strain evidence="3">CCFEE 5485</strain>
    </source>
</reference>
<organism evidence="3 4">
    <name type="scientific">Recurvomyces mirabilis</name>
    <dbReference type="NCBI Taxonomy" id="574656"/>
    <lineage>
        <taxon>Eukaryota</taxon>
        <taxon>Fungi</taxon>
        <taxon>Dikarya</taxon>
        <taxon>Ascomycota</taxon>
        <taxon>Pezizomycotina</taxon>
        <taxon>Dothideomycetes</taxon>
        <taxon>Dothideomycetidae</taxon>
        <taxon>Mycosphaerellales</taxon>
        <taxon>Teratosphaeriaceae</taxon>
        <taxon>Recurvomyces</taxon>
    </lineage>
</organism>
<dbReference type="AlphaFoldDB" id="A0AAE0WK50"/>
<accession>A0AAE0WK50</accession>